<feature type="region of interest" description="Disordered" evidence="1">
    <location>
        <begin position="585"/>
        <end position="625"/>
    </location>
</feature>
<feature type="region of interest" description="Disordered" evidence="1">
    <location>
        <begin position="697"/>
        <end position="735"/>
    </location>
</feature>
<feature type="compositionally biased region" description="Basic and acidic residues" evidence="1">
    <location>
        <begin position="585"/>
        <end position="595"/>
    </location>
</feature>
<evidence type="ECO:0000313" key="3">
    <source>
        <dbReference type="Proteomes" id="UP001159363"/>
    </source>
</evidence>
<evidence type="ECO:0000256" key="1">
    <source>
        <dbReference type="SAM" id="MobiDB-lite"/>
    </source>
</evidence>
<keyword evidence="3" id="KW-1185">Reference proteome</keyword>
<accession>A0ABQ9I2P3</accession>
<gene>
    <name evidence="2" type="ORF">PR048_010433</name>
</gene>
<feature type="compositionally biased region" description="Low complexity" evidence="1">
    <location>
        <begin position="708"/>
        <end position="720"/>
    </location>
</feature>
<evidence type="ECO:0000313" key="2">
    <source>
        <dbReference type="EMBL" id="KAJ8890924.1"/>
    </source>
</evidence>
<feature type="compositionally biased region" description="Acidic residues" evidence="1">
    <location>
        <begin position="721"/>
        <end position="735"/>
    </location>
</feature>
<feature type="region of interest" description="Disordered" evidence="1">
    <location>
        <begin position="654"/>
        <end position="675"/>
    </location>
</feature>
<comment type="caution">
    <text evidence="2">The sequence shown here is derived from an EMBL/GenBank/DDBJ whole genome shotgun (WGS) entry which is preliminary data.</text>
</comment>
<feature type="compositionally biased region" description="Basic and acidic residues" evidence="1">
    <location>
        <begin position="615"/>
        <end position="625"/>
    </location>
</feature>
<reference evidence="2 3" key="1">
    <citation type="submission" date="2023-02" db="EMBL/GenBank/DDBJ databases">
        <title>LHISI_Scaffold_Assembly.</title>
        <authorList>
            <person name="Stuart O.P."/>
            <person name="Cleave R."/>
            <person name="Magrath M.J.L."/>
            <person name="Mikheyev A.S."/>
        </authorList>
    </citation>
    <scope>NUCLEOTIDE SEQUENCE [LARGE SCALE GENOMIC DNA]</scope>
    <source>
        <strain evidence="2">Daus_M_001</strain>
        <tissue evidence="2">Leg muscle</tissue>
    </source>
</reference>
<proteinExistence type="predicted"/>
<sequence>MHIRELPLKRTRFELGKVIPGVSYLRTMPDDVVNRRVFSGIYRFPRPFSPMFCHSRIQSHFATVPSISLSLTVQTVHRPHSLVTKSSLLFFRRLLTPDAHGRTRLKTLDSQPSRSRRFPAPRVEPREGEGNSQNILETITRDVQSSKDGSGHHGATFIVNTCIGKVARYKKSQPSWELKRPLAWTCDQYKRGRGGVGARLLTSHHGEPGSMWESCQKMPLVSGFFFGDLPFPPPLNSGAAPYSPRLTLTGSQDLDLSSLHPNGVKRFGDGAAKDEIVLETGAPRETATRQRKHPQCFHTCEDSGAFVYLYANLQLHVSRNQQGAGRGKSGLRSFSLLVTLPLWEESAYTRLDKGAPGYTCSAAVETSAECVDVSGPAGVVVALASRCKGRCSGPHVVSIQVGCAEPRRRPRGVRRRLLRRCGSRRRWARSWRSARGTSWARAASAGRRCLARTRTSRAAAGCSSAAAVAAAACRASCRPTMMTTERTRRCGCAPPAPATGRRGSPPPPAPRCRRCHCRCCCRCGCCCCRRCSCAAPDAGYCSSNCDIRLQAREKATCITLLSRYKLTYRISLYILSITPWTTIRQSEEKKNRTDSHVSSSKAKPPTHWSSSQRTTDSDVKEGWVGRELKKGTRQRIMAACAVSKVADTHYYSLPTRLGSSSPDEQLKLSESVDDERNACSACSASRVLLRPMRRLMARRRRAPRRRAGAAATPHPGAASSADEDEDEEDVSDIAT</sequence>
<feature type="region of interest" description="Disordered" evidence="1">
    <location>
        <begin position="106"/>
        <end position="131"/>
    </location>
</feature>
<protein>
    <submittedName>
        <fullName evidence="2">Uncharacterized protein</fullName>
    </submittedName>
</protein>
<name>A0ABQ9I2P3_9NEOP</name>
<feature type="compositionally biased region" description="Polar residues" evidence="1">
    <location>
        <begin position="596"/>
        <end position="614"/>
    </location>
</feature>
<dbReference type="EMBL" id="JARBHB010000003">
    <property type="protein sequence ID" value="KAJ8890924.1"/>
    <property type="molecule type" value="Genomic_DNA"/>
</dbReference>
<dbReference type="Proteomes" id="UP001159363">
    <property type="component" value="Chromosome 3"/>
</dbReference>
<feature type="compositionally biased region" description="Basic residues" evidence="1">
    <location>
        <begin position="697"/>
        <end position="707"/>
    </location>
</feature>
<organism evidence="2 3">
    <name type="scientific">Dryococelus australis</name>
    <dbReference type="NCBI Taxonomy" id="614101"/>
    <lineage>
        <taxon>Eukaryota</taxon>
        <taxon>Metazoa</taxon>
        <taxon>Ecdysozoa</taxon>
        <taxon>Arthropoda</taxon>
        <taxon>Hexapoda</taxon>
        <taxon>Insecta</taxon>
        <taxon>Pterygota</taxon>
        <taxon>Neoptera</taxon>
        <taxon>Polyneoptera</taxon>
        <taxon>Phasmatodea</taxon>
        <taxon>Verophasmatodea</taxon>
        <taxon>Anareolatae</taxon>
        <taxon>Phasmatidae</taxon>
        <taxon>Eurycanthinae</taxon>
        <taxon>Dryococelus</taxon>
    </lineage>
</organism>